<name>A0ABD1GZS9_SALDI</name>
<accession>A0ABD1GZS9</accession>
<comment type="caution">
    <text evidence="1">The sequence shown here is derived from an EMBL/GenBank/DDBJ whole genome shotgun (WGS) entry which is preliminary data.</text>
</comment>
<keyword evidence="2" id="KW-1185">Reference proteome</keyword>
<protein>
    <submittedName>
        <fullName evidence="1">Uncharacterized protein</fullName>
    </submittedName>
</protein>
<dbReference type="Proteomes" id="UP001567538">
    <property type="component" value="Unassembled WGS sequence"/>
</dbReference>
<dbReference type="EMBL" id="JBEAFC010000007">
    <property type="protein sequence ID" value="KAL1548628.1"/>
    <property type="molecule type" value="Genomic_DNA"/>
</dbReference>
<organism evidence="1 2">
    <name type="scientific">Salvia divinorum</name>
    <name type="common">Maria pastora</name>
    <name type="synonym">Diviner's sage</name>
    <dbReference type="NCBI Taxonomy" id="28513"/>
    <lineage>
        <taxon>Eukaryota</taxon>
        <taxon>Viridiplantae</taxon>
        <taxon>Streptophyta</taxon>
        <taxon>Embryophyta</taxon>
        <taxon>Tracheophyta</taxon>
        <taxon>Spermatophyta</taxon>
        <taxon>Magnoliopsida</taxon>
        <taxon>eudicotyledons</taxon>
        <taxon>Gunneridae</taxon>
        <taxon>Pentapetalae</taxon>
        <taxon>asterids</taxon>
        <taxon>lamiids</taxon>
        <taxon>Lamiales</taxon>
        <taxon>Lamiaceae</taxon>
        <taxon>Nepetoideae</taxon>
        <taxon>Mentheae</taxon>
        <taxon>Salviinae</taxon>
        <taxon>Salvia</taxon>
        <taxon>Salvia subgen. Calosphace</taxon>
    </lineage>
</organism>
<sequence length="94" mass="10347">MDMLNKQLSQIATSLNEMRGNEGRIPATVKIPEKENVSMITLRSSGSKETDKLTKETGQAGNVFGLQREDLRAPLLSSTDPFVTPAFSKDRKHG</sequence>
<evidence type="ECO:0000313" key="2">
    <source>
        <dbReference type="Proteomes" id="UP001567538"/>
    </source>
</evidence>
<dbReference type="AlphaFoldDB" id="A0ABD1GZS9"/>
<proteinExistence type="predicted"/>
<evidence type="ECO:0000313" key="1">
    <source>
        <dbReference type="EMBL" id="KAL1548628.1"/>
    </source>
</evidence>
<gene>
    <name evidence="1" type="ORF">AAHA92_16836</name>
</gene>
<reference evidence="1 2" key="1">
    <citation type="submission" date="2024-06" db="EMBL/GenBank/DDBJ databases">
        <title>A chromosome level genome sequence of Diviner's sage (Salvia divinorum).</title>
        <authorList>
            <person name="Ford S.A."/>
            <person name="Ro D.-K."/>
            <person name="Ness R.W."/>
            <person name="Phillips M.A."/>
        </authorList>
    </citation>
    <scope>NUCLEOTIDE SEQUENCE [LARGE SCALE GENOMIC DNA]</scope>
    <source>
        <strain evidence="1">SAF-2024a</strain>
        <tissue evidence="1">Leaf</tissue>
    </source>
</reference>